<reference evidence="2 3" key="1">
    <citation type="submission" date="2023-05" db="EMBL/GenBank/DDBJ databases">
        <title>Novel species of genus Flectobacillus isolated from stream in China.</title>
        <authorList>
            <person name="Lu H."/>
        </authorList>
    </citation>
    <scope>NUCLEOTIDE SEQUENCE [LARGE SCALE GENOMIC DNA]</scope>
    <source>
        <strain evidence="2 3">KCTC 42575</strain>
    </source>
</reference>
<evidence type="ECO:0000313" key="2">
    <source>
        <dbReference type="EMBL" id="MDI9862068.1"/>
    </source>
</evidence>
<dbReference type="NCBIfam" id="TIGR03511">
    <property type="entry name" value="GldH_lipo"/>
    <property type="match status" value="1"/>
</dbReference>
<gene>
    <name evidence="2" type="ORF">QM524_22785</name>
</gene>
<accession>A0ABT6YEQ2</accession>
<organism evidence="2 3">
    <name type="scientific">Flectobacillus roseus</name>
    <dbReference type="NCBI Taxonomy" id="502259"/>
    <lineage>
        <taxon>Bacteria</taxon>
        <taxon>Pseudomonadati</taxon>
        <taxon>Bacteroidota</taxon>
        <taxon>Cytophagia</taxon>
        <taxon>Cytophagales</taxon>
        <taxon>Flectobacillaceae</taxon>
        <taxon>Flectobacillus</taxon>
    </lineage>
</organism>
<dbReference type="EMBL" id="JASHIF010000025">
    <property type="protein sequence ID" value="MDI9862068.1"/>
    <property type="molecule type" value="Genomic_DNA"/>
</dbReference>
<keyword evidence="3" id="KW-1185">Reference proteome</keyword>
<comment type="caution">
    <text evidence="2">The sequence shown here is derived from an EMBL/GenBank/DDBJ whole genome shotgun (WGS) entry which is preliminary data.</text>
</comment>
<dbReference type="Pfam" id="PF14109">
    <property type="entry name" value="GldH_lipo"/>
    <property type="match status" value="1"/>
</dbReference>
<evidence type="ECO:0000256" key="1">
    <source>
        <dbReference type="SAM" id="SignalP"/>
    </source>
</evidence>
<name>A0ABT6YEQ2_9BACT</name>
<keyword evidence="1" id="KW-0732">Signal</keyword>
<evidence type="ECO:0000313" key="3">
    <source>
        <dbReference type="Proteomes" id="UP001236507"/>
    </source>
</evidence>
<dbReference type="Proteomes" id="UP001236507">
    <property type="component" value="Unassembled WGS sequence"/>
</dbReference>
<dbReference type="InterPro" id="IPR020018">
    <property type="entry name" value="Motility-assoc_lipoprot_GldH"/>
</dbReference>
<protein>
    <submittedName>
        <fullName evidence="2">Gliding motility lipoprotein GldH</fullName>
    </submittedName>
</protein>
<dbReference type="PROSITE" id="PS51257">
    <property type="entry name" value="PROKAR_LIPOPROTEIN"/>
    <property type="match status" value="1"/>
</dbReference>
<keyword evidence="2" id="KW-0449">Lipoprotein</keyword>
<proteinExistence type="predicted"/>
<feature type="signal peptide" evidence="1">
    <location>
        <begin position="1"/>
        <end position="18"/>
    </location>
</feature>
<feature type="chain" id="PRO_5046037206" evidence="1">
    <location>
        <begin position="19"/>
        <end position="159"/>
    </location>
</feature>
<sequence length="159" mass="18249">MKSKIFIGSILLATAMSACDSNTILKDNYNIADAKWFIKDTPEFEFNVDDTTMTYNVFYNVRNNRSYPYYNLYLTHYLSDDKGKVIHQKLDELVLFDPSTGKKLGEGLGDVYDHKILAFKGFSFPKKGKYKIQVKQYMRQNPLADIVSVGFTIEKAGIK</sequence>
<dbReference type="RefSeq" id="WP_229362745.1">
    <property type="nucleotide sequence ID" value="NZ_JASHIF010000025.1"/>
</dbReference>